<dbReference type="Proteomes" id="UP001300672">
    <property type="component" value="Chromosome"/>
</dbReference>
<dbReference type="SUPFAM" id="SSF47598">
    <property type="entry name" value="Ribbon-helix-helix"/>
    <property type="match status" value="1"/>
</dbReference>
<evidence type="ECO:0000256" key="4">
    <source>
        <dbReference type="ARBA" id="ARBA00022490"/>
    </source>
</evidence>
<dbReference type="InterPro" id="IPR010985">
    <property type="entry name" value="Ribbon_hlx_hlx"/>
</dbReference>
<accession>A0AA95H5W4</accession>
<organism evidence="7">
    <name type="scientific">Candidatus Thiocaldithrix dubininis</name>
    <dbReference type="NCBI Taxonomy" id="3080823"/>
    <lineage>
        <taxon>Bacteria</taxon>
        <taxon>Pseudomonadati</taxon>
        <taxon>Pseudomonadota</taxon>
        <taxon>Gammaproteobacteria</taxon>
        <taxon>Thiotrichales</taxon>
        <taxon>Thiotrichaceae</taxon>
        <taxon>Candidatus Thiocaldithrix</taxon>
    </lineage>
</organism>
<dbReference type="InterPro" id="IPR013321">
    <property type="entry name" value="Arc_rbn_hlx_hlx"/>
</dbReference>
<comment type="subcellular location">
    <subcellularLocation>
        <location evidence="1">Cytoplasm</location>
    </subcellularLocation>
</comment>
<reference evidence="7" key="1">
    <citation type="journal article" date="2023" name="Int. J. Mol. Sci.">
        <title>Metagenomics Revealed a New Genus 'Candidatus Thiocaldithrix dubininis' gen. nov., sp. nov. and a New Species 'Candidatus Thiothrix putei' sp. nov. in the Family Thiotrichaceae, Some Members of Which Have Traits of Both Na+- and H+-Motive Energetics.</title>
        <authorList>
            <person name="Ravin N.V."/>
            <person name="Muntyan M.S."/>
            <person name="Smolyakov D.D."/>
            <person name="Rudenko T.S."/>
            <person name="Beletsky A.V."/>
            <person name="Mardanov A.V."/>
            <person name="Grabovich M.Y."/>
        </authorList>
    </citation>
    <scope>NUCLEOTIDE SEQUENCE</scope>
    <source>
        <strain evidence="7">GKL-01</strain>
    </source>
</reference>
<keyword evidence="5" id="KW-0184">Conjugation</keyword>
<protein>
    <recommendedName>
        <fullName evidence="3">Relaxosome protein TraY</fullName>
    </recommendedName>
</protein>
<evidence type="ECO:0000256" key="1">
    <source>
        <dbReference type="ARBA" id="ARBA00004496"/>
    </source>
</evidence>
<keyword evidence="6" id="KW-0238">DNA-binding</keyword>
<dbReference type="Gene3D" id="1.10.1220.10">
    <property type="entry name" value="Met repressor-like"/>
    <property type="match status" value="1"/>
</dbReference>
<dbReference type="KEGG" id="tdu:QJT80_11860"/>
<evidence type="ECO:0000256" key="2">
    <source>
        <dbReference type="ARBA" id="ARBA00007183"/>
    </source>
</evidence>
<reference evidence="7" key="2">
    <citation type="submission" date="2023-04" db="EMBL/GenBank/DDBJ databases">
        <authorList>
            <person name="Beletskiy A.V."/>
            <person name="Mardanov A.V."/>
            <person name="Ravin N.V."/>
        </authorList>
    </citation>
    <scope>NUCLEOTIDE SEQUENCE</scope>
    <source>
        <strain evidence="7">GKL-01</strain>
    </source>
</reference>
<evidence type="ECO:0000256" key="5">
    <source>
        <dbReference type="ARBA" id="ARBA00022971"/>
    </source>
</evidence>
<evidence type="ECO:0000313" key="7">
    <source>
        <dbReference type="EMBL" id="WGZ90190.1"/>
    </source>
</evidence>
<dbReference type="EMBL" id="CP124755">
    <property type="protein sequence ID" value="WGZ90190.1"/>
    <property type="molecule type" value="Genomic_DNA"/>
</dbReference>
<evidence type="ECO:0000256" key="6">
    <source>
        <dbReference type="ARBA" id="ARBA00023125"/>
    </source>
</evidence>
<gene>
    <name evidence="7" type="ORF">QJT80_11860</name>
</gene>
<proteinExistence type="inferred from homology"/>
<dbReference type="GO" id="GO:0003677">
    <property type="term" value="F:DNA binding"/>
    <property type="evidence" value="ECO:0007669"/>
    <property type="project" value="UniProtKB-KW"/>
</dbReference>
<comment type="similarity">
    <text evidence="2">Belongs to the TraY family.</text>
</comment>
<dbReference type="Pfam" id="PF05509">
    <property type="entry name" value="TraY"/>
    <property type="match status" value="1"/>
</dbReference>
<dbReference type="InterPro" id="IPR008876">
    <property type="entry name" value="TraY"/>
</dbReference>
<name>A0AA95H5W4_9GAMM</name>
<dbReference type="AlphaFoldDB" id="A0AA95H5W4"/>
<keyword evidence="4" id="KW-0963">Cytoplasm</keyword>
<sequence length="73" mass="8305">MDIESGKVRVTLRLEPDVYAMLMGAIAENNRSLNNEINARLRDSFVNDSPMLLTTTEKAIQRIIREELAKTVK</sequence>
<evidence type="ECO:0000256" key="3">
    <source>
        <dbReference type="ARBA" id="ARBA00020541"/>
    </source>
</evidence>
<dbReference type="GO" id="GO:0006355">
    <property type="term" value="P:regulation of DNA-templated transcription"/>
    <property type="evidence" value="ECO:0007669"/>
    <property type="project" value="InterPro"/>
</dbReference>
<dbReference type="GO" id="GO:0005737">
    <property type="term" value="C:cytoplasm"/>
    <property type="evidence" value="ECO:0007669"/>
    <property type="project" value="UniProtKB-SubCell"/>
</dbReference>